<dbReference type="InParanoid" id="A0A194XR61"/>
<feature type="transmembrane region" description="Helical" evidence="1">
    <location>
        <begin position="103"/>
        <end position="120"/>
    </location>
</feature>
<reference evidence="2 3" key="1">
    <citation type="submission" date="2015-10" db="EMBL/GenBank/DDBJ databases">
        <title>Full genome of DAOMC 229536 Phialocephala scopiformis, a fungal endophyte of spruce producing the potent anti-insectan compound rugulosin.</title>
        <authorList>
            <consortium name="DOE Joint Genome Institute"/>
            <person name="Walker A.K."/>
            <person name="Frasz S.L."/>
            <person name="Seifert K.A."/>
            <person name="Miller J.D."/>
            <person name="Mondo S.J."/>
            <person name="Labutti K."/>
            <person name="Lipzen A."/>
            <person name="Dockter R."/>
            <person name="Kennedy M."/>
            <person name="Grigoriev I.V."/>
            <person name="Spatafora J.W."/>
        </authorList>
    </citation>
    <scope>NUCLEOTIDE SEQUENCE [LARGE SCALE GENOMIC DNA]</scope>
    <source>
        <strain evidence="2 3">CBS 120377</strain>
    </source>
</reference>
<keyword evidence="1" id="KW-0812">Transmembrane</keyword>
<proteinExistence type="predicted"/>
<feature type="transmembrane region" description="Helical" evidence="1">
    <location>
        <begin position="6"/>
        <end position="29"/>
    </location>
</feature>
<keyword evidence="3" id="KW-1185">Reference proteome</keyword>
<dbReference type="GeneID" id="28816959"/>
<dbReference type="EMBL" id="KQ947407">
    <property type="protein sequence ID" value="KUJ22217.1"/>
    <property type="molecule type" value="Genomic_DNA"/>
</dbReference>
<dbReference type="RefSeq" id="XP_018076572.1">
    <property type="nucleotide sequence ID" value="XM_018207233.1"/>
</dbReference>
<keyword evidence="1" id="KW-1133">Transmembrane helix</keyword>
<evidence type="ECO:0000313" key="2">
    <source>
        <dbReference type="EMBL" id="KUJ22217.1"/>
    </source>
</evidence>
<protein>
    <submittedName>
        <fullName evidence="2">Uncharacterized protein</fullName>
    </submittedName>
</protein>
<dbReference type="AlphaFoldDB" id="A0A194XR61"/>
<organism evidence="2 3">
    <name type="scientific">Mollisia scopiformis</name>
    <name type="common">Conifer needle endophyte fungus</name>
    <name type="synonym">Phialocephala scopiformis</name>
    <dbReference type="NCBI Taxonomy" id="149040"/>
    <lineage>
        <taxon>Eukaryota</taxon>
        <taxon>Fungi</taxon>
        <taxon>Dikarya</taxon>
        <taxon>Ascomycota</taxon>
        <taxon>Pezizomycotina</taxon>
        <taxon>Leotiomycetes</taxon>
        <taxon>Helotiales</taxon>
        <taxon>Mollisiaceae</taxon>
        <taxon>Mollisia</taxon>
    </lineage>
</organism>
<sequence length="223" mass="25222">MPRLQMISAVLQTVFLIACGLVISHNLYLSVEGKFTSNDLYKNWTEAVELAAKNHNRSNQTTLAIGPGAVVISNDTAFNATSTSTSSSNSNESFYLKSLPRDLLVYTIITIMAYYWQIWLERTFPARPRPSVKVVSEKFGDDESREEEVVKKWIAQGKIRRASLSWWNTFVKWALDMVVGGLWMTTVYILLGGLLKMDTSPKALFKGLKWVRLSIPSEKYNQG</sequence>
<dbReference type="OrthoDB" id="10267969at2759"/>
<gene>
    <name evidence="2" type="ORF">LY89DRAFT_396234</name>
</gene>
<evidence type="ECO:0000256" key="1">
    <source>
        <dbReference type="SAM" id="Phobius"/>
    </source>
</evidence>
<feature type="transmembrane region" description="Helical" evidence="1">
    <location>
        <begin position="173"/>
        <end position="195"/>
    </location>
</feature>
<evidence type="ECO:0000313" key="3">
    <source>
        <dbReference type="Proteomes" id="UP000070700"/>
    </source>
</evidence>
<keyword evidence="1" id="KW-0472">Membrane</keyword>
<name>A0A194XR61_MOLSC</name>
<dbReference type="PROSITE" id="PS51257">
    <property type="entry name" value="PROKAR_LIPOPROTEIN"/>
    <property type="match status" value="1"/>
</dbReference>
<dbReference type="Proteomes" id="UP000070700">
    <property type="component" value="Unassembled WGS sequence"/>
</dbReference>
<dbReference type="KEGG" id="psco:LY89DRAFT_396234"/>
<accession>A0A194XR61</accession>